<dbReference type="InterPro" id="IPR038764">
    <property type="entry name" value="GNAT_N_AcTrfase_prd"/>
</dbReference>
<keyword evidence="3" id="KW-1185">Reference proteome</keyword>
<dbReference type="PANTHER" id="PTHR41700">
    <property type="entry name" value="GCN5-RELATED N-ACETYLTRANSFERASE"/>
    <property type="match status" value="1"/>
</dbReference>
<dbReference type="AlphaFoldDB" id="A0A3M8BX49"/>
<organism evidence="2 3">
    <name type="scientific">Brevibacillus invocatus</name>
    <dbReference type="NCBI Taxonomy" id="173959"/>
    <lineage>
        <taxon>Bacteria</taxon>
        <taxon>Bacillati</taxon>
        <taxon>Bacillota</taxon>
        <taxon>Bacilli</taxon>
        <taxon>Bacillales</taxon>
        <taxon>Paenibacillaceae</taxon>
        <taxon>Brevibacillus</taxon>
    </lineage>
</organism>
<comment type="caution">
    <text evidence="2">The sequence shown here is derived from an EMBL/GenBank/DDBJ whole genome shotgun (WGS) entry which is preliminary data.</text>
</comment>
<dbReference type="PROSITE" id="PS51186">
    <property type="entry name" value="GNAT"/>
    <property type="match status" value="1"/>
</dbReference>
<dbReference type="GO" id="GO:0016747">
    <property type="term" value="F:acyltransferase activity, transferring groups other than amino-acyl groups"/>
    <property type="evidence" value="ECO:0007669"/>
    <property type="project" value="InterPro"/>
</dbReference>
<dbReference type="EMBL" id="RHHR01000048">
    <property type="protein sequence ID" value="RNB68008.1"/>
    <property type="molecule type" value="Genomic_DNA"/>
</dbReference>
<dbReference type="SUPFAM" id="SSF55729">
    <property type="entry name" value="Acyl-CoA N-acyltransferases (Nat)"/>
    <property type="match status" value="1"/>
</dbReference>
<feature type="domain" description="N-acetyltransferase" evidence="1">
    <location>
        <begin position="8"/>
        <end position="152"/>
    </location>
</feature>
<evidence type="ECO:0000313" key="2">
    <source>
        <dbReference type="EMBL" id="RNB68008.1"/>
    </source>
</evidence>
<dbReference type="Proteomes" id="UP000282028">
    <property type="component" value="Unassembled WGS sequence"/>
</dbReference>
<dbReference type="PANTHER" id="PTHR41700:SF1">
    <property type="entry name" value="N-ACETYLTRANSFERASE DOMAIN-CONTAINING PROTEIN"/>
    <property type="match status" value="1"/>
</dbReference>
<protein>
    <submittedName>
        <fullName evidence="2">GNAT family N-acetyltransferase</fullName>
    </submittedName>
</protein>
<dbReference type="RefSeq" id="WP_122911006.1">
    <property type="nucleotide sequence ID" value="NZ_CBCSBE010000040.1"/>
</dbReference>
<dbReference type="OrthoDB" id="9797990at2"/>
<dbReference type="InterPro" id="IPR000182">
    <property type="entry name" value="GNAT_dom"/>
</dbReference>
<dbReference type="InterPro" id="IPR016181">
    <property type="entry name" value="Acyl_CoA_acyltransferase"/>
</dbReference>
<dbReference type="Pfam" id="PF00583">
    <property type="entry name" value="Acetyltransf_1"/>
    <property type="match status" value="1"/>
</dbReference>
<evidence type="ECO:0000259" key="1">
    <source>
        <dbReference type="PROSITE" id="PS51186"/>
    </source>
</evidence>
<accession>A0A3M8BX49</accession>
<keyword evidence="2" id="KW-0808">Transferase</keyword>
<name>A0A3M8BX49_9BACL</name>
<proteinExistence type="predicted"/>
<gene>
    <name evidence="2" type="ORF">EDM52_21625</name>
</gene>
<sequence>MKQTTDEVEIRLLTTISELEQARKLEGIVWAESETIPVHQTLTASKNGGFLLGAFLKGQLIGFQYSFPGYDGKSIYLCSHNLAVDPHFRRYGVGEKLKLAQWEQGKKMGYSFISWTYDPLESVNGYLNIGKLGADCSTYIENCYGEMEDHLNDGLPSDRFLVKWTNLKNKSSLKDQITKRQREEVNIVTWKTREDGIPVIEELAQLQEGYQGDIAVAIPAHFQRVKELAPAIALDWRLRTRELFTHLFNIGWEVTDFVRNQSFDAPVHFYILKRIEGTT</sequence>
<reference evidence="2 3" key="1">
    <citation type="submission" date="2018-10" db="EMBL/GenBank/DDBJ databases">
        <title>Phylogenomics of Brevibacillus.</title>
        <authorList>
            <person name="Dunlap C."/>
        </authorList>
    </citation>
    <scope>NUCLEOTIDE SEQUENCE [LARGE SCALE GENOMIC DNA]</scope>
    <source>
        <strain evidence="2 3">JCM 12215</strain>
    </source>
</reference>
<dbReference type="CDD" id="cd04301">
    <property type="entry name" value="NAT_SF"/>
    <property type="match status" value="1"/>
</dbReference>
<evidence type="ECO:0000313" key="3">
    <source>
        <dbReference type="Proteomes" id="UP000282028"/>
    </source>
</evidence>
<dbReference type="Gene3D" id="3.40.630.30">
    <property type="match status" value="1"/>
</dbReference>